<dbReference type="Ensembl" id="ENSOABT00000068900.1">
    <property type="protein sequence ID" value="ENSOABP00000070286.1"/>
    <property type="gene ID" value="ENSOABG00000031559.1"/>
</dbReference>
<evidence type="ECO:0000313" key="1">
    <source>
        <dbReference type="Ensembl" id="ENSOABP00000070286.1"/>
    </source>
</evidence>
<gene>
    <name evidence="1" type="primary">pik3r6b</name>
</gene>
<dbReference type="Proteomes" id="UP000472276">
    <property type="component" value="Unassembled WGS sequence"/>
</dbReference>
<dbReference type="GO" id="GO:0005944">
    <property type="term" value="C:phosphatidylinositol 3-kinase complex, class IB"/>
    <property type="evidence" value="ECO:0007669"/>
    <property type="project" value="InterPro"/>
</dbReference>
<name>A0AAZ1XPS9_OREAU</name>
<sequence length="730" mass="82239">MRQVTMMRQTDRVWLALAGSCRCSLPVASLFRPKCHRAVTKFVVKALQPFATADGMLVWNLQRKVEVNPSCSLSIISILVQKLEKKLTRVSKLHEKKTYMSVIPVLHTLYYVVIQSGVTIPKGLYHKAYECLGKLLILPSPYSAVALHTLRSIKMEMTAPGSLYLKRVIAEQNIKSQHFAAREKVFVLADPAVFSVSLEATVRAYLEVSRRLTNTRTMEKSMLFHVLQTGLEMTCQSSRLAQALEVLEDYDVRQYFQNVVETVKQSLQHGPGSRADYLKGLQQIYKDILAASEKDVMNDEQGPVYSTTVPLPEMNFLMWTDEEMLWNLLADFALTSGSNFIKDGKERISRDSGIVKDLEDPDDAVQPPYMAQKTLRERRNAIKNSKSAEKLSLMKEKMKEDVTGNSPLLKEERSHTARVVVLGDDSTLGKLTKAYYVIRKKEAKRNMLTKKLDLQLYYIPVSDAEASASSPDESRLSLASCLERVDPWYSVNVSSLGAAIPTLPELPSVSRKPTELSLYLLDTLCYYLRCGTQPVNLPVYSVKMTRSNSDLASVEELFVSHLEADIPDFRHLKDRQQREPSVRQKKSSMELFGVVLSVNYTKATLSKREVKGEASMTWRVVITSEPAASASGESYLTASFDSLNPACNTKIKTQNISIRTMEQRTLCVCLDKDPRRTYTDVQKIEISPCLDPGCTIRCRYSIGSEQELPLSKYLDKVMSLPINSFSGVSM</sequence>
<dbReference type="PANTHER" id="PTHR15593:SF1">
    <property type="entry name" value="PHOSPHOINOSITIDE 3-KINASE REGULATORY SUBUNIT 6"/>
    <property type="match status" value="1"/>
</dbReference>
<dbReference type="InterPro" id="IPR019522">
    <property type="entry name" value="PIK3R5/6"/>
</dbReference>
<organism evidence="1 2">
    <name type="scientific">Oreochromis aureus</name>
    <name type="common">Israeli tilapia</name>
    <name type="synonym">Chromis aureus</name>
    <dbReference type="NCBI Taxonomy" id="47969"/>
    <lineage>
        <taxon>Eukaryota</taxon>
        <taxon>Metazoa</taxon>
        <taxon>Chordata</taxon>
        <taxon>Craniata</taxon>
        <taxon>Vertebrata</taxon>
        <taxon>Euteleostomi</taxon>
        <taxon>Actinopterygii</taxon>
        <taxon>Neopterygii</taxon>
        <taxon>Teleostei</taxon>
        <taxon>Neoteleostei</taxon>
        <taxon>Acanthomorphata</taxon>
        <taxon>Ovalentaria</taxon>
        <taxon>Cichlomorphae</taxon>
        <taxon>Cichliformes</taxon>
        <taxon>Cichlidae</taxon>
        <taxon>African cichlids</taxon>
        <taxon>Pseudocrenilabrinae</taxon>
        <taxon>Oreochromini</taxon>
        <taxon>Oreochromis</taxon>
    </lineage>
</organism>
<dbReference type="Pfam" id="PF10486">
    <property type="entry name" value="PI3K_1B_p101"/>
    <property type="match status" value="3"/>
</dbReference>
<dbReference type="GO" id="GO:0007186">
    <property type="term" value="P:G protein-coupled receptor signaling pathway"/>
    <property type="evidence" value="ECO:0007669"/>
    <property type="project" value="TreeGrafter"/>
</dbReference>
<accession>A0AAZ1XPS9</accession>
<protein>
    <recommendedName>
        <fullName evidence="3">Phosphoinositide-3-kinase, regulatory subunit 6b</fullName>
    </recommendedName>
</protein>
<evidence type="ECO:0008006" key="3">
    <source>
        <dbReference type="Google" id="ProtNLM"/>
    </source>
</evidence>
<proteinExistence type="predicted"/>
<keyword evidence="2" id="KW-1185">Reference proteome</keyword>
<reference evidence="2" key="1">
    <citation type="submission" date="2020-03" db="EMBL/GenBank/DDBJ databases">
        <title>Evolution of repeat sequences and sex chromosomes of tilapia species revealed by chromosome-level genomes.</title>
        <authorList>
            <person name="Xu L."/>
            <person name="Tao W."/>
            <person name="Wang D."/>
            <person name="Zhou Q."/>
        </authorList>
    </citation>
    <scope>NUCLEOTIDE SEQUENCE [LARGE SCALE GENOMIC DNA]</scope>
    <source>
        <strain evidence="2">Israel</strain>
    </source>
</reference>
<dbReference type="AlphaFoldDB" id="A0AAZ1XPS9"/>
<reference evidence="1" key="3">
    <citation type="submission" date="2025-09" db="UniProtKB">
        <authorList>
            <consortium name="Ensembl"/>
        </authorList>
    </citation>
    <scope>IDENTIFICATION</scope>
</reference>
<dbReference type="PANTHER" id="PTHR15593">
    <property type="entry name" value="PHOSPHATIDYLINOSITOL 3-KINASE REGULATORY SUBUNIT"/>
    <property type="match status" value="1"/>
</dbReference>
<dbReference type="GO" id="GO:0046935">
    <property type="term" value="F:1-phosphatidylinositol-3-kinase regulator activity"/>
    <property type="evidence" value="ECO:0007669"/>
    <property type="project" value="InterPro"/>
</dbReference>
<reference evidence="1" key="2">
    <citation type="submission" date="2025-08" db="UniProtKB">
        <authorList>
            <consortium name="Ensembl"/>
        </authorList>
    </citation>
    <scope>IDENTIFICATION</scope>
</reference>
<evidence type="ECO:0000313" key="2">
    <source>
        <dbReference type="Proteomes" id="UP000472276"/>
    </source>
</evidence>